<protein>
    <submittedName>
        <fullName evidence="2">Uncharacterized protein</fullName>
    </submittedName>
</protein>
<dbReference type="AlphaFoldDB" id="A0A9X0WBM1"/>
<organism evidence="2 3">
    <name type="scientific">Lamprobacter modestohalophilus</name>
    <dbReference type="NCBI Taxonomy" id="1064514"/>
    <lineage>
        <taxon>Bacteria</taxon>
        <taxon>Pseudomonadati</taxon>
        <taxon>Pseudomonadota</taxon>
        <taxon>Gammaproteobacteria</taxon>
        <taxon>Chromatiales</taxon>
        <taxon>Chromatiaceae</taxon>
        <taxon>Lamprobacter</taxon>
    </lineage>
</organism>
<dbReference type="Proteomes" id="UP001138768">
    <property type="component" value="Unassembled WGS sequence"/>
</dbReference>
<name>A0A9X0WBM1_9GAMM</name>
<proteinExistence type="predicted"/>
<accession>A0A9X0WBM1</accession>
<comment type="caution">
    <text evidence="2">The sequence shown here is derived from an EMBL/GenBank/DDBJ whole genome shotgun (WGS) entry which is preliminary data.</text>
</comment>
<evidence type="ECO:0000313" key="2">
    <source>
        <dbReference type="EMBL" id="MBK1620165.1"/>
    </source>
</evidence>
<reference evidence="2 3" key="1">
    <citation type="journal article" date="2020" name="Microorganisms">
        <title>Osmotic Adaptation and Compatible Solute Biosynthesis of Phototrophic Bacteria as Revealed from Genome Analyses.</title>
        <authorList>
            <person name="Imhoff J.F."/>
            <person name="Rahn T."/>
            <person name="Kunzel S."/>
            <person name="Keller A."/>
            <person name="Neulinger S.C."/>
        </authorList>
    </citation>
    <scope>NUCLEOTIDE SEQUENCE [LARGE SCALE GENOMIC DNA]</scope>
    <source>
        <strain evidence="2 3">DSM 25653</strain>
    </source>
</reference>
<feature type="region of interest" description="Disordered" evidence="1">
    <location>
        <begin position="219"/>
        <end position="249"/>
    </location>
</feature>
<sequence>MTDTKTNTQPNGPFFNADLADETRREEIARQLEGVQWRMTIDSNQPSDRVFGFLAHAAFPDGVFFSTRNLGPWAENGKLRPFTTVDVEVKPKFDDGKERWGFAVAKADCVEILTDLEFALQKLRHYVSSWKDDGGAELPSLQSACLEIDPDCQSQIDKVMKLGRGDENLLNAFYNLGRRLGKSFVTDPVFLEKLQQLNDRRPDLTGNAWFNVRKGATAAKRGADAGKRRRQGQPVSKIRAPQQVSAPSPKALPALEKTDLPLAQPTALHPRDLRALNPQPVWQLLIDETGTAFGLEAGGLSADDRTLGRFVGLLLPAEQQGLAPLPVGWHAVDQGIDEIDRVVQGILDAPVGVIGITVQQLPQAPGERWAFGVIRLIDLVLRLMPLDELTRLEVLIEQRGRVFKGGTQWPAVAEQARLRLAEGYPERAQQVELTIRTITKQDSPYNGYVDALAFIASGSSEHSRACLAASGLSGTCLLGGDAEFLGRMLEWMDRGRTLEGIDWTALLATPESEQPGSLVATLLERLGTAAARDTSLWRRYLDHLSGHLDSRNLNLPLLGRQVIWLDRWKPVDQALPQPMRLLWLTAQLARANHLGQTEQPWIEEMRALADQLFREDAKLVCRAELNLAVTATNQFDFEQAGQALKRWNPTTVEAPGGLRGLMQKLLGMQPPPVGTQADPAATAGLRYWGQLRSSLGQHAAFLGDLDAAVRYFDEALACFDQLSDPEMARKEKGQTNTYRAIALMDDPAQDETKVRQAVETVIGALPQALDRLAGSVSNHDKYAHHLALRWLVHRPDATLAEQYLARREDWDTAEGHPWPLIQLYRGLLLYPQDAEAARELALDGAGVAFADDSGPVVRLIGACCRTIAAGWGEPWEQAASVLNQLDQSLPLAVPRINRLRHAQHTPMEPLALLRFVLPFNFR</sequence>
<dbReference type="EMBL" id="NRRY01000033">
    <property type="protein sequence ID" value="MBK1620165.1"/>
    <property type="molecule type" value="Genomic_DNA"/>
</dbReference>
<keyword evidence="3" id="KW-1185">Reference proteome</keyword>
<evidence type="ECO:0000256" key="1">
    <source>
        <dbReference type="SAM" id="MobiDB-lite"/>
    </source>
</evidence>
<gene>
    <name evidence="2" type="ORF">CKO42_17295</name>
</gene>
<evidence type="ECO:0000313" key="3">
    <source>
        <dbReference type="Proteomes" id="UP001138768"/>
    </source>
</evidence>